<accession>A0ABD0KN14</accession>
<comment type="caution">
    <text evidence="1">The sequence shown here is derived from an EMBL/GenBank/DDBJ whole genome shotgun (WGS) entry which is preliminary data.</text>
</comment>
<name>A0ABD0KN14_9CAEN</name>
<feature type="non-terminal residue" evidence="1">
    <location>
        <position position="1"/>
    </location>
</feature>
<gene>
    <name evidence="1" type="ORF">BaRGS_00020419</name>
</gene>
<protein>
    <submittedName>
        <fullName evidence="1">Uncharacterized protein</fullName>
    </submittedName>
</protein>
<sequence>TASEKASCKRPRTVEFLEIQDDSQSSFVAKAAHGDRYQASCHRLLFATLQIQRKKEV</sequence>
<dbReference type="EMBL" id="JACVVK020000152">
    <property type="protein sequence ID" value="KAK7488260.1"/>
    <property type="molecule type" value="Genomic_DNA"/>
</dbReference>
<evidence type="ECO:0000313" key="2">
    <source>
        <dbReference type="Proteomes" id="UP001519460"/>
    </source>
</evidence>
<evidence type="ECO:0000313" key="1">
    <source>
        <dbReference type="EMBL" id="KAK7488260.1"/>
    </source>
</evidence>
<keyword evidence="2" id="KW-1185">Reference proteome</keyword>
<dbReference type="Proteomes" id="UP001519460">
    <property type="component" value="Unassembled WGS sequence"/>
</dbReference>
<dbReference type="AlphaFoldDB" id="A0ABD0KN14"/>
<organism evidence="1 2">
    <name type="scientific">Batillaria attramentaria</name>
    <dbReference type="NCBI Taxonomy" id="370345"/>
    <lineage>
        <taxon>Eukaryota</taxon>
        <taxon>Metazoa</taxon>
        <taxon>Spiralia</taxon>
        <taxon>Lophotrochozoa</taxon>
        <taxon>Mollusca</taxon>
        <taxon>Gastropoda</taxon>
        <taxon>Caenogastropoda</taxon>
        <taxon>Sorbeoconcha</taxon>
        <taxon>Cerithioidea</taxon>
        <taxon>Batillariidae</taxon>
        <taxon>Batillaria</taxon>
    </lineage>
</organism>
<proteinExistence type="predicted"/>
<reference evidence="1 2" key="1">
    <citation type="journal article" date="2023" name="Sci. Data">
        <title>Genome assembly of the Korean intertidal mud-creeper Batillaria attramentaria.</title>
        <authorList>
            <person name="Patra A.K."/>
            <person name="Ho P.T."/>
            <person name="Jun S."/>
            <person name="Lee S.J."/>
            <person name="Kim Y."/>
            <person name="Won Y.J."/>
        </authorList>
    </citation>
    <scope>NUCLEOTIDE SEQUENCE [LARGE SCALE GENOMIC DNA]</scope>
    <source>
        <strain evidence="1">Wonlab-2016</strain>
    </source>
</reference>